<evidence type="ECO:0000256" key="6">
    <source>
        <dbReference type="ARBA" id="ARBA00040062"/>
    </source>
</evidence>
<comment type="catalytic activity">
    <reaction evidence="2">
        <text>a fatty acyl-CoA + H2O = a fatty acid + CoA + H(+)</text>
        <dbReference type="Rhea" id="RHEA:16781"/>
        <dbReference type="ChEBI" id="CHEBI:15377"/>
        <dbReference type="ChEBI" id="CHEBI:15378"/>
        <dbReference type="ChEBI" id="CHEBI:28868"/>
        <dbReference type="ChEBI" id="CHEBI:57287"/>
        <dbReference type="ChEBI" id="CHEBI:77636"/>
        <dbReference type="EC" id="3.1.2.20"/>
    </reaction>
</comment>
<reference evidence="10" key="1">
    <citation type="journal article" date="2019" name="Int. J. Syst. Evol. Microbiol.">
        <title>The Global Catalogue of Microorganisms (GCM) 10K type strain sequencing project: providing services to taxonomists for standard genome sequencing and annotation.</title>
        <authorList>
            <consortium name="The Broad Institute Genomics Platform"/>
            <consortium name="The Broad Institute Genome Sequencing Center for Infectious Disease"/>
            <person name="Wu L."/>
            <person name="Ma J."/>
        </authorList>
    </citation>
    <scope>NUCLEOTIDE SEQUENCE [LARGE SCALE GENOMIC DNA]</scope>
    <source>
        <strain evidence="10">CGMCC 4.7676</strain>
    </source>
</reference>
<dbReference type="PANTHER" id="PTHR43240:SF20">
    <property type="entry name" value="MEDIUM_LONG-CHAIN ACYL-COA THIOESTERASE YIGI"/>
    <property type="match status" value="1"/>
</dbReference>
<dbReference type="SUPFAM" id="SSF54637">
    <property type="entry name" value="Thioesterase/thiol ester dehydrase-isomerase"/>
    <property type="match status" value="1"/>
</dbReference>
<dbReference type="InterPro" id="IPR006683">
    <property type="entry name" value="Thioestr_dom"/>
</dbReference>
<evidence type="ECO:0000313" key="10">
    <source>
        <dbReference type="Proteomes" id="UP001595645"/>
    </source>
</evidence>
<evidence type="ECO:0000256" key="5">
    <source>
        <dbReference type="ARBA" id="ARBA00038894"/>
    </source>
</evidence>
<sequence>MVDELDPKVAEKATTVFTGMTFLHTVGARLAALAPGKANLEIEYRSDLCQHHGLTHPGILSGLADAACGLASITTLTPDRDLVAVEMKINFMSGVGPGQLLRATGTVPRPGRTLTVCTAHLHAVTADQEPTLVALAMATMMSRPARQEPGHG</sequence>
<feature type="domain" description="Thioesterase" evidence="8">
    <location>
        <begin position="52"/>
        <end position="123"/>
    </location>
</feature>
<dbReference type="CDD" id="cd03443">
    <property type="entry name" value="PaaI_thioesterase"/>
    <property type="match status" value="1"/>
</dbReference>
<dbReference type="Gene3D" id="3.10.129.10">
    <property type="entry name" value="Hotdog Thioesterase"/>
    <property type="match status" value="1"/>
</dbReference>
<name>A0ABV7P4F8_9PSEU</name>
<dbReference type="PANTHER" id="PTHR43240">
    <property type="entry name" value="1,4-DIHYDROXY-2-NAPHTHOYL-COA THIOESTERASE 1"/>
    <property type="match status" value="1"/>
</dbReference>
<dbReference type="EC" id="3.1.2.20" evidence="5"/>
<evidence type="ECO:0000313" key="9">
    <source>
        <dbReference type="EMBL" id="MFC3452647.1"/>
    </source>
</evidence>
<dbReference type="Proteomes" id="UP001595645">
    <property type="component" value="Unassembled WGS sequence"/>
</dbReference>
<organism evidence="9 10">
    <name type="scientific">Amycolatopsis speibonae</name>
    <dbReference type="NCBI Taxonomy" id="1450224"/>
    <lineage>
        <taxon>Bacteria</taxon>
        <taxon>Bacillati</taxon>
        <taxon>Actinomycetota</taxon>
        <taxon>Actinomycetes</taxon>
        <taxon>Pseudonocardiales</taxon>
        <taxon>Pseudonocardiaceae</taxon>
        <taxon>Amycolatopsis</taxon>
    </lineage>
</organism>
<dbReference type="GO" id="GO:0016787">
    <property type="term" value="F:hydrolase activity"/>
    <property type="evidence" value="ECO:0007669"/>
    <property type="project" value="UniProtKB-KW"/>
</dbReference>
<gene>
    <name evidence="9" type="ORF">ACFOSH_24695</name>
</gene>
<dbReference type="EMBL" id="JBHRWK010000038">
    <property type="protein sequence ID" value="MFC3452647.1"/>
    <property type="molecule type" value="Genomic_DNA"/>
</dbReference>
<evidence type="ECO:0000256" key="2">
    <source>
        <dbReference type="ARBA" id="ARBA00035880"/>
    </source>
</evidence>
<protein>
    <recommendedName>
        <fullName evidence="6">Medium/long-chain acyl-CoA thioesterase YigI</fullName>
        <ecNumber evidence="5">3.1.2.20</ecNumber>
    </recommendedName>
</protein>
<evidence type="ECO:0000259" key="8">
    <source>
        <dbReference type="Pfam" id="PF03061"/>
    </source>
</evidence>
<evidence type="ECO:0000256" key="3">
    <source>
        <dbReference type="ARBA" id="ARBA00036002"/>
    </source>
</evidence>
<evidence type="ECO:0000256" key="4">
    <source>
        <dbReference type="ARBA" id="ARBA00038381"/>
    </source>
</evidence>
<dbReference type="InterPro" id="IPR003736">
    <property type="entry name" value="PAAI_dom"/>
</dbReference>
<evidence type="ECO:0000256" key="1">
    <source>
        <dbReference type="ARBA" id="ARBA00022801"/>
    </source>
</evidence>
<comment type="similarity">
    <text evidence="4">Belongs to the YigI thioesterase family.</text>
</comment>
<dbReference type="NCBIfam" id="TIGR00369">
    <property type="entry name" value="unchar_dom_1"/>
    <property type="match status" value="1"/>
</dbReference>
<evidence type="ECO:0000256" key="7">
    <source>
        <dbReference type="ARBA" id="ARBA00048062"/>
    </source>
</evidence>
<keyword evidence="1 9" id="KW-0378">Hydrolase</keyword>
<comment type="catalytic activity">
    <reaction evidence="7">
        <text>a medium-chain fatty acyl-CoA + H2O = a medium-chain fatty acid + CoA + H(+)</text>
        <dbReference type="Rhea" id="RHEA:68184"/>
        <dbReference type="ChEBI" id="CHEBI:15377"/>
        <dbReference type="ChEBI" id="CHEBI:15378"/>
        <dbReference type="ChEBI" id="CHEBI:57287"/>
        <dbReference type="ChEBI" id="CHEBI:59558"/>
        <dbReference type="ChEBI" id="CHEBI:90546"/>
    </reaction>
</comment>
<proteinExistence type="inferred from homology"/>
<dbReference type="RefSeq" id="WP_378241417.1">
    <property type="nucleotide sequence ID" value="NZ_JBHRWK010000038.1"/>
</dbReference>
<keyword evidence="10" id="KW-1185">Reference proteome</keyword>
<dbReference type="InterPro" id="IPR029069">
    <property type="entry name" value="HotDog_dom_sf"/>
</dbReference>
<comment type="caution">
    <text evidence="9">The sequence shown here is derived from an EMBL/GenBank/DDBJ whole genome shotgun (WGS) entry which is preliminary data.</text>
</comment>
<accession>A0ABV7P4F8</accession>
<dbReference type="Pfam" id="PF03061">
    <property type="entry name" value="4HBT"/>
    <property type="match status" value="1"/>
</dbReference>
<comment type="catalytic activity">
    <reaction evidence="3">
        <text>a long-chain fatty acyl-CoA + H2O = a long-chain fatty acid + CoA + H(+)</text>
        <dbReference type="Rhea" id="RHEA:67680"/>
        <dbReference type="ChEBI" id="CHEBI:15377"/>
        <dbReference type="ChEBI" id="CHEBI:15378"/>
        <dbReference type="ChEBI" id="CHEBI:57287"/>
        <dbReference type="ChEBI" id="CHEBI:57560"/>
        <dbReference type="ChEBI" id="CHEBI:83139"/>
    </reaction>
</comment>